<protein>
    <submittedName>
        <fullName evidence="3">Acetyltransferase-like isoleucine patch superfamily enzyme</fullName>
    </submittedName>
</protein>
<dbReference type="InterPro" id="IPR051159">
    <property type="entry name" value="Hexapeptide_acetyltransf"/>
</dbReference>
<comment type="similarity">
    <text evidence="1">Belongs to the transferase hexapeptide repeat family.</text>
</comment>
<dbReference type="RefSeq" id="WP_183382239.1">
    <property type="nucleotide sequence ID" value="NZ_JACHXR010000001.1"/>
</dbReference>
<evidence type="ECO:0000256" key="2">
    <source>
        <dbReference type="ARBA" id="ARBA00022679"/>
    </source>
</evidence>
<reference evidence="3 4" key="1">
    <citation type="submission" date="2020-08" db="EMBL/GenBank/DDBJ databases">
        <title>Genomic Encyclopedia of Type Strains, Phase III (KMG-III): the genomes of soil and plant-associated and newly described type strains.</title>
        <authorList>
            <person name="Whitman W."/>
        </authorList>
    </citation>
    <scope>NUCLEOTIDE SEQUENCE [LARGE SCALE GENOMIC DNA]</scope>
    <source>
        <strain evidence="3 4">CECT 7744</strain>
    </source>
</reference>
<dbReference type="AlphaFoldDB" id="A0A7W5HJT8"/>
<name>A0A7W5HJT8_9GAMM</name>
<dbReference type="Pfam" id="PF00132">
    <property type="entry name" value="Hexapep"/>
    <property type="match status" value="1"/>
</dbReference>
<keyword evidence="2 3" id="KW-0808">Transferase</keyword>
<organism evidence="3 4">
    <name type="scientific">Halomonas stenophila</name>
    <dbReference type="NCBI Taxonomy" id="795312"/>
    <lineage>
        <taxon>Bacteria</taxon>
        <taxon>Pseudomonadati</taxon>
        <taxon>Pseudomonadota</taxon>
        <taxon>Gammaproteobacteria</taxon>
        <taxon>Oceanospirillales</taxon>
        <taxon>Halomonadaceae</taxon>
        <taxon>Halomonas</taxon>
    </lineage>
</organism>
<keyword evidence="4" id="KW-1185">Reference proteome</keyword>
<proteinExistence type="inferred from homology"/>
<dbReference type="EMBL" id="JACHXR010000001">
    <property type="protein sequence ID" value="MBB3229752.1"/>
    <property type="molecule type" value="Genomic_DNA"/>
</dbReference>
<dbReference type="SUPFAM" id="SSF51161">
    <property type="entry name" value="Trimeric LpxA-like enzymes"/>
    <property type="match status" value="1"/>
</dbReference>
<dbReference type="InterPro" id="IPR011004">
    <property type="entry name" value="Trimer_LpxA-like_sf"/>
</dbReference>
<dbReference type="Gene3D" id="2.160.10.10">
    <property type="entry name" value="Hexapeptide repeat proteins"/>
    <property type="match status" value="1"/>
</dbReference>
<sequence length="175" mass="19271">MKKYAIGLIYISLKLVSVMPSHHVRDFFYKSMRLKKSKRSVIYSGVEIRNPWKITIGENSIIGEGCLLDGRRKIEIGKNVNISSGVWIWTLHHDYNCPSFSAIGSKVTIGDRAWVCARATILPGVTVGEGAVVAAGAVVTKDVAAYSVVAGVPAKEVAERRQDLTYQTGYRIPFI</sequence>
<dbReference type="GO" id="GO:0005829">
    <property type="term" value="C:cytosol"/>
    <property type="evidence" value="ECO:0007669"/>
    <property type="project" value="TreeGrafter"/>
</dbReference>
<comment type="caution">
    <text evidence="3">The sequence shown here is derived from an EMBL/GenBank/DDBJ whole genome shotgun (WGS) entry which is preliminary data.</text>
</comment>
<gene>
    <name evidence="3" type="ORF">FHR97_000567</name>
</gene>
<dbReference type="Proteomes" id="UP000518892">
    <property type="component" value="Unassembled WGS sequence"/>
</dbReference>
<dbReference type="PANTHER" id="PTHR23416">
    <property type="entry name" value="SIALIC ACID SYNTHASE-RELATED"/>
    <property type="match status" value="1"/>
</dbReference>
<dbReference type="PANTHER" id="PTHR23416:SF23">
    <property type="entry name" value="ACETYLTRANSFERASE C18B11.09C-RELATED"/>
    <property type="match status" value="1"/>
</dbReference>
<dbReference type="InterPro" id="IPR001451">
    <property type="entry name" value="Hexapep"/>
</dbReference>
<evidence type="ECO:0000313" key="3">
    <source>
        <dbReference type="EMBL" id="MBB3229752.1"/>
    </source>
</evidence>
<evidence type="ECO:0000256" key="1">
    <source>
        <dbReference type="ARBA" id="ARBA00007274"/>
    </source>
</evidence>
<accession>A0A7W5HJT8</accession>
<dbReference type="GO" id="GO:0008374">
    <property type="term" value="F:O-acyltransferase activity"/>
    <property type="evidence" value="ECO:0007669"/>
    <property type="project" value="TreeGrafter"/>
</dbReference>
<evidence type="ECO:0000313" key="4">
    <source>
        <dbReference type="Proteomes" id="UP000518892"/>
    </source>
</evidence>